<dbReference type="EMBL" id="CP112932">
    <property type="protein sequence ID" value="WPY00262.1"/>
    <property type="molecule type" value="Genomic_DNA"/>
</dbReference>
<evidence type="ECO:0000313" key="3">
    <source>
        <dbReference type="Proteomes" id="UP001326613"/>
    </source>
</evidence>
<keyword evidence="3" id="KW-1185">Reference proteome</keyword>
<keyword evidence="1" id="KW-1133">Transmembrane helix</keyword>
<evidence type="ECO:0000313" key="2">
    <source>
        <dbReference type="EMBL" id="WPY00262.1"/>
    </source>
</evidence>
<keyword evidence="1" id="KW-0472">Membrane</keyword>
<dbReference type="Proteomes" id="UP001326613">
    <property type="component" value="Chromosome"/>
</dbReference>
<dbReference type="RefSeq" id="WP_323738350.1">
    <property type="nucleotide sequence ID" value="NZ_CP112932.1"/>
</dbReference>
<proteinExistence type="predicted"/>
<keyword evidence="1" id="KW-0812">Transmembrane</keyword>
<sequence length="563" mass="65883">MYRNSYLKRFLKYCFWIICSLVIIYSLAWYISLNLISASINKQYANKQINVIEPNQSLEYYIKFDKVIPVGYPFKIAIKFINWNEEGQSNKIEYKDPLIIGYDLLKSRIFIHFAGEINAWYKPVQSKFGSKIIIGDSYNSFRLPFSSKLIKTIINNNNWFEIINFIKDFESRLSTVQIFDLVDDEKLYDADYQLIKLFFSKKKFYTSLQDFLQNIPQRLDITYSTKVNHAISGRRFAPENLLHNFIVPFAFNGESKIYITTEATNFTDLKNDLVIGVTYAPDDSVVHKFKPNIFYKHKHDGVNTDLIVNCEVNLALKTGFFNEVFELLKYVIVNIPTNPMTTIFKVWLEYTVDNKDKFKLETLENREYNFDLDFSFARRKDDLQLQVNNFSITSGRSGIRLTNESIIKTGAESDKNWHSKGLGVINNYQKIVDLLLENAYVFKKFGGETEASRLLYADTAKHFLKTISDYPDSASDDLSLEYNFNSSNLIRSKIGNTELGKIKILYYLALYRKTVEQIKAGDNILDKMREFAPELDQDQKQFLEQLMLKPFELKQDTWQQLIE</sequence>
<reference evidence="2 3" key="1">
    <citation type="submission" date="2022-10" db="EMBL/GenBank/DDBJ databases">
        <title>Host association and intracellularity evolved multiple times independently in the Rickettsiales.</title>
        <authorList>
            <person name="Castelli M."/>
            <person name="Nardi T."/>
            <person name="Gammuto L."/>
            <person name="Bellinzona G."/>
            <person name="Sabaneyeva E."/>
            <person name="Potekhin A."/>
            <person name="Serra V."/>
            <person name="Petroni G."/>
            <person name="Sassera D."/>
        </authorList>
    </citation>
    <scope>NUCLEOTIDE SEQUENCE [LARGE SCALE GENOMIC DNA]</scope>
    <source>
        <strain evidence="2 3">Kr 154-4</strain>
    </source>
</reference>
<name>A0ABZ0UUF4_9RICK</name>
<evidence type="ECO:0000256" key="1">
    <source>
        <dbReference type="SAM" id="Phobius"/>
    </source>
</evidence>
<gene>
    <name evidence="2" type="ORF">Trichorick_00134</name>
</gene>
<organism evidence="2 3">
    <name type="scientific">Candidatus Trichorickettsia mobilis</name>
    <dbReference type="NCBI Taxonomy" id="1346319"/>
    <lineage>
        <taxon>Bacteria</taxon>
        <taxon>Pseudomonadati</taxon>
        <taxon>Pseudomonadota</taxon>
        <taxon>Alphaproteobacteria</taxon>
        <taxon>Rickettsiales</taxon>
        <taxon>Rickettsiaceae</taxon>
        <taxon>Rickettsieae</taxon>
        <taxon>Candidatus Trichorickettsia</taxon>
    </lineage>
</organism>
<feature type="transmembrane region" description="Helical" evidence="1">
    <location>
        <begin position="12"/>
        <end position="31"/>
    </location>
</feature>
<accession>A0ABZ0UUF4</accession>
<protein>
    <submittedName>
        <fullName evidence="2">Uncharacterized protein</fullName>
    </submittedName>
</protein>